<dbReference type="EMBL" id="NSKC01000016">
    <property type="protein sequence ID" value="PAU79739.1"/>
    <property type="molecule type" value="Genomic_DNA"/>
</dbReference>
<dbReference type="InterPro" id="IPR052021">
    <property type="entry name" value="Type-I_RS_S_subunit"/>
</dbReference>
<dbReference type="PANTHER" id="PTHR30408">
    <property type="entry name" value="TYPE-1 RESTRICTION ENZYME ECOKI SPECIFICITY PROTEIN"/>
    <property type="match status" value="1"/>
</dbReference>
<protein>
    <recommendedName>
        <fullName evidence="4">Type I restriction modification DNA specificity domain-containing protein</fullName>
    </recommendedName>
</protein>
<dbReference type="GO" id="GO:0003677">
    <property type="term" value="F:DNA binding"/>
    <property type="evidence" value="ECO:0007669"/>
    <property type="project" value="UniProtKB-KW"/>
</dbReference>
<accession>A0A2A2F533</accession>
<dbReference type="AlphaFoldDB" id="A0A2A2F533"/>
<dbReference type="Gene3D" id="3.90.220.20">
    <property type="entry name" value="DNA methylase specificity domains"/>
    <property type="match status" value="1"/>
</dbReference>
<dbReference type="Pfam" id="PF01420">
    <property type="entry name" value="Methylase_S"/>
    <property type="match status" value="1"/>
</dbReference>
<dbReference type="InterPro" id="IPR000055">
    <property type="entry name" value="Restrct_endonuc_typeI_TRD"/>
</dbReference>
<gene>
    <name evidence="5" type="ORF">CK500_16010</name>
</gene>
<keyword evidence="6" id="KW-1185">Reference proteome</keyword>
<dbReference type="SUPFAM" id="SSF116734">
    <property type="entry name" value="DNA methylase specificity domain"/>
    <property type="match status" value="1"/>
</dbReference>
<dbReference type="Proteomes" id="UP000218083">
    <property type="component" value="Unassembled WGS sequence"/>
</dbReference>
<sequence>MNWSVMEKVWHLKSPGSTMKTLNLGTIKEQKIPLPPLEEQKVIAKILRSQDAEIANNERYKESLQRLKRGLTQDLLSGTVRTTNTNIEVPEEIAKYG</sequence>
<feature type="domain" description="Type I restriction modification DNA specificity" evidence="4">
    <location>
        <begin position="14"/>
        <end position="65"/>
    </location>
</feature>
<evidence type="ECO:0000256" key="2">
    <source>
        <dbReference type="ARBA" id="ARBA00022747"/>
    </source>
</evidence>
<dbReference type="Gene3D" id="1.10.287.1120">
    <property type="entry name" value="Bipartite methylase S protein"/>
    <property type="match status" value="1"/>
</dbReference>
<evidence type="ECO:0000259" key="4">
    <source>
        <dbReference type="Pfam" id="PF01420"/>
    </source>
</evidence>
<keyword evidence="3" id="KW-0238">DNA-binding</keyword>
<name>A0A2A2F533_9EURY</name>
<keyword evidence="2" id="KW-0680">Restriction system</keyword>
<proteinExistence type="inferred from homology"/>
<dbReference type="InterPro" id="IPR044946">
    <property type="entry name" value="Restrct_endonuc_typeI_TRD_sf"/>
</dbReference>
<organism evidence="5 6">
    <name type="scientific">Halorubrum salipaludis</name>
    <dbReference type="NCBI Taxonomy" id="2032630"/>
    <lineage>
        <taxon>Archaea</taxon>
        <taxon>Methanobacteriati</taxon>
        <taxon>Methanobacteriota</taxon>
        <taxon>Stenosarchaea group</taxon>
        <taxon>Halobacteria</taxon>
        <taxon>Halobacteriales</taxon>
        <taxon>Haloferacaceae</taxon>
        <taxon>Halorubrum</taxon>
    </lineage>
</organism>
<comment type="similarity">
    <text evidence="1">Belongs to the type-I restriction system S methylase family.</text>
</comment>
<dbReference type="GO" id="GO:0009307">
    <property type="term" value="P:DNA restriction-modification system"/>
    <property type="evidence" value="ECO:0007669"/>
    <property type="project" value="UniProtKB-KW"/>
</dbReference>
<dbReference type="PANTHER" id="PTHR30408:SF12">
    <property type="entry name" value="TYPE I RESTRICTION ENZYME MJAVIII SPECIFICITY SUBUNIT"/>
    <property type="match status" value="1"/>
</dbReference>
<evidence type="ECO:0000313" key="6">
    <source>
        <dbReference type="Proteomes" id="UP000218083"/>
    </source>
</evidence>
<evidence type="ECO:0000313" key="5">
    <source>
        <dbReference type="EMBL" id="PAU79739.1"/>
    </source>
</evidence>
<evidence type="ECO:0000256" key="3">
    <source>
        <dbReference type="ARBA" id="ARBA00023125"/>
    </source>
</evidence>
<evidence type="ECO:0000256" key="1">
    <source>
        <dbReference type="ARBA" id="ARBA00010923"/>
    </source>
</evidence>
<reference evidence="5 6" key="1">
    <citation type="submission" date="2017-08" db="EMBL/GenBank/DDBJ databases">
        <title>The strain WRN001 was isolated from Binhai saline alkaline soil, Tianjin, China.</title>
        <authorList>
            <person name="Liu D."/>
            <person name="Zhang G."/>
        </authorList>
    </citation>
    <scope>NUCLEOTIDE SEQUENCE [LARGE SCALE GENOMIC DNA]</scope>
    <source>
        <strain evidence="5 6">WN019</strain>
    </source>
</reference>
<comment type="caution">
    <text evidence="5">The sequence shown here is derived from an EMBL/GenBank/DDBJ whole genome shotgun (WGS) entry which is preliminary data.</text>
</comment>